<protein>
    <submittedName>
        <fullName evidence="3">Bacteriophage lambda, GpH, tail tape measure, C-terminal</fullName>
    </submittedName>
</protein>
<keyword evidence="1" id="KW-1133">Transmembrane helix</keyword>
<sequence>MAKDLTLVLKVDANQFKTAMDQATRQVNDFGKEADKSSSSAHAGFNKLKGGLDDLRGGLSSLLGLLAGGSFVGFIKGLVSAADATSDLADATGLTIAEIKGLEMALQQAGGKSESATKMITKLAQSFEDAFKGSKEAQRAFLDLGFSLDDLNRLQGKTGQLMEETIQKLAALGPGMNQTAMATQIFGKSVAGVDLQKLITEFQAGKISAAEFASSIQKAGELSDKVAKMFSDMGNTILKMLEPLIDHFNNMKLSTEDLVSVMQILGVAVAGLVAFLSPAIAVFAAIAAAVVYFADVLGPLATTIKKEVVAGFISMLEWLKETKTFIVDKYYAVIDGLSARFAGLAAAFNAIKNLENPFTAYSKAVDESLASSEALRKSQKESVETLGVYRVEINGVGDATVKATESTKKATDAWAKEKQAILDITQALRDNLKSLSEKLALDEKLIGVTDEQKRQLEAYSDIEKKVADTRAKLQSQRLTADKEVIATIDKQIALLPGIEAQEKKNYDQANLSFTATKLAYDTKIQGIKDTIEILGKEYDGFQKLGAIGQESAKRIMDAEFELKTQALDPKEQQLARLLKAIEDDRQAKLKSITDQIEAENKHLQLQIDNDTQLTEMQKASIQKRIEANELLKTTQIESVNGMYENEKAKREQSMKETIDYQQSFQGGWKSAYDNFITNTASSASLAKGIFSSMENAFVNGFTNMVTTGKFKFKDLISTMIKELVRLAAQQAFKWLLSWATGGTSDLIGGIAKIFGFADGGYVPTNGPILVGERGPEIISGMGGRTVTPNDQLGSLMGGGGGTVNYYITAVDSQSFKQMVARDPEFLYAVTEKGRQRSPMGR</sequence>
<name>A0A6J5LLX3_9CAUD</name>
<keyword evidence="1" id="KW-0812">Transmembrane</keyword>
<proteinExistence type="predicted"/>
<reference evidence="3" key="1">
    <citation type="submission" date="2020-04" db="EMBL/GenBank/DDBJ databases">
        <authorList>
            <person name="Chiriac C."/>
            <person name="Salcher M."/>
            <person name="Ghai R."/>
            <person name="Kavagutti S V."/>
        </authorList>
    </citation>
    <scope>NUCLEOTIDE SEQUENCE</scope>
</reference>
<dbReference type="EMBL" id="LR796299">
    <property type="protein sequence ID" value="CAB4135305.1"/>
    <property type="molecule type" value="Genomic_DNA"/>
</dbReference>
<feature type="domain" description="Bacteriophage tail tape measure C-terminal" evidence="2">
    <location>
        <begin position="663"/>
        <end position="731"/>
    </location>
</feature>
<dbReference type="EMBL" id="LR796616">
    <property type="protein sequence ID" value="CAB4154448.1"/>
    <property type="molecule type" value="Genomic_DNA"/>
</dbReference>
<dbReference type="Pfam" id="PF09718">
    <property type="entry name" value="Tape_meas_lam_C"/>
    <property type="match status" value="1"/>
</dbReference>
<organism evidence="3">
    <name type="scientific">uncultured Caudovirales phage</name>
    <dbReference type="NCBI Taxonomy" id="2100421"/>
    <lineage>
        <taxon>Viruses</taxon>
        <taxon>Duplodnaviria</taxon>
        <taxon>Heunggongvirae</taxon>
        <taxon>Uroviricota</taxon>
        <taxon>Caudoviricetes</taxon>
        <taxon>Peduoviridae</taxon>
        <taxon>Maltschvirus</taxon>
        <taxon>Maltschvirus maltsch</taxon>
    </lineage>
</organism>
<gene>
    <name evidence="3" type="ORF">UFOVP284_17</name>
    <name evidence="4" type="ORF">UFOVP646_5</name>
</gene>
<accession>A0A6J5LLX3</accession>
<evidence type="ECO:0000259" key="2">
    <source>
        <dbReference type="Pfam" id="PF09718"/>
    </source>
</evidence>
<feature type="transmembrane region" description="Helical" evidence="1">
    <location>
        <begin position="261"/>
        <end position="294"/>
    </location>
</feature>
<dbReference type="InterPro" id="IPR006431">
    <property type="entry name" value="Phage_tape_meas_C"/>
</dbReference>
<keyword evidence="1" id="KW-0472">Membrane</keyword>
<evidence type="ECO:0000256" key="1">
    <source>
        <dbReference type="SAM" id="Phobius"/>
    </source>
</evidence>
<evidence type="ECO:0000313" key="3">
    <source>
        <dbReference type="EMBL" id="CAB4135305.1"/>
    </source>
</evidence>
<evidence type="ECO:0000313" key="4">
    <source>
        <dbReference type="EMBL" id="CAB4154448.1"/>
    </source>
</evidence>